<accession>A0A367JHM2</accession>
<evidence type="ECO:0000313" key="1">
    <source>
        <dbReference type="EMBL" id="RCH89211.1"/>
    </source>
</evidence>
<dbReference type="PANTHER" id="PTHR11188:SF17">
    <property type="entry name" value="FI21816P1"/>
    <property type="match status" value="1"/>
</dbReference>
<name>A0A367JHM2_RHIST</name>
<dbReference type="Gene3D" id="2.60.40.640">
    <property type="match status" value="2"/>
</dbReference>
<proteinExistence type="predicted"/>
<dbReference type="STRING" id="4846.A0A367JHM2"/>
<dbReference type="OrthoDB" id="2230611at2759"/>
<dbReference type="GO" id="GO:0015031">
    <property type="term" value="P:protein transport"/>
    <property type="evidence" value="ECO:0007669"/>
    <property type="project" value="TreeGrafter"/>
</dbReference>
<dbReference type="InterPro" id="IPR050357">
    <property type="entry name" value="Arrestin_domain-protein"/>
</dbReference>
<dbReference type="EMBL" id="PJQM01003378">
    <property type="protein sequence ID" value="RCH89211.1"/>
    <property type="molecule type" value="Genomic_DNA"/>
</dbReference>
<dbReference type="PANTHER" id="PTHR11188">
    <property type="entry name" value="ARRESTIN DOMAIN CONTAINING PROTEIN"/>
    <property type="match status" value="1"/>
</dbReference>
<protein>
    <recommendedName>
        <fullName evidence="3">Arrestin C-terminal-like domain-containing protein</fullName>
    </recommendedName>
</protein>
<evidence type="ECO:0000313" key="2">
    <source>
        <dbReference type="Proteomes" id="UP000253551"/>
    </source>
</evidence>
<dbReference type="Proteomes" id="UP000253551">
    <property type="component" value="Unassembled WGS sequence"/>
</dbReference>
<evidence type="ECO:0008006" key="3">
    <source>
        <dbReference type="Google" id="ProtNLM"/>
    </source>
</evidence>
<dbReference type="GO" id="GO:0005737">
    <property type="term" value="C:cytoplasm"/>
    <property type="evidence" value="ECO:0007669"/>
    <property type="project" value="TreeGrafter"/>
</dbReference>
<organism evidence="1 2">
    <name type="scientific">Rhizopus stolonifer</name>
    <name type="common">Rhizopus nigricans</name>
    <dbReference type="NCBI Taxonomy" id="4846"/>
    <lineage>
        <taxon>Eukaryota</taxon>
        <taxon>Fungi</taxon>
        <taxon>Fungi incertae sedis</taxon>
        <taxon>Mucoromycota</taxon>
        <taxon>Mucoromycotina</taxon>
        <taxon>Mucoromycetes</taxon>
        <taxon>Mucorales</taxon>
        <taxon>Mucorineae</taxon>
        <taxon>Rhizopodaceae</taxon>
        <taxon>Rhizopus</taxon>
    </lineage>
</organism>
<gene>
    <name evidence="1" type="ORF">CU098_002423</name>
</gene>
<sequence length="353" mass="40259">MFEISLLPEFGWSILNEPVYGPGSVFQGFVKMKANQEILDKSNRLRIIFHASETTHSISQLAPVYRNQLFGTQKVLWKRGQKTIEAGTEVSFPFIIQLPMIQFPPSSKITSMTRLWSYQTRFMLSAFLDSSDDEQVLLRFDRTLLYRPFIETKMAKDPLLISSKGIKACLTAMDYLPGDKICAKLSFDGRLPESVRVQISQIQTWKRLSGVDGERHLGKEKVYCSLLSETAEVKIQSKTVDVLLEIPLETVPSFSYSPVFTIGYQLRIIVNHKSLWSPSVVLPEIPLNIGTLAYDIQSSRDVKLYSDFRSVFGEESSLDILPVPCFLNVIEYEDSLPVYEESRLPSYEYAIIH</sequence>
<comment type="caution">
    <text evidence="1">The sequence shown here is derived from an EMBL/GenBank/DDBJ whole genome shotgun (WGS) entry which is preliminary data.</text>
</comment>
<dbReference type="AlphaFoldDB" id="A0A367JHM2"/>
<reference evidence="1 2" key="1">
    <citation type="journal article" date="2018" name="G3 (Bethesda)">
        <title>Phylogenetic and Phylogenomic Definition of Rhizopus Species.</title>
        <authorList>
            <person name="Gryganskyi A.P."/>
            <person name="Golan J."/>
            <person name="Dolatabadi S."/>
            <person name="Mondo S."/>
            <person name="Robb S."/>
            <person name="Idnurm A."/>
            <person name="Muszewska A."/>
            <person name="Steczkiewicz K."/>
            <person name="Masonjones S."/>
            <person name="Liao H.L."/>
            <person name="Gajdeczka M.T."/>
            <person name="Anike F."/>
            <person name="Vuek A."/>
            <person name="Anishchenko I.M."/>
            <person name="Voigt K."/>
            <person name="de Hoog G.S."/>
            <person name="Smith M.E."/>
            <person name="Heitman J."/>
            <person name="Vilgalys R."/>
            <person name="Stajich J.E."/>
        </authorList>
    </citation>
    <scope>NUCLEOTIDE SEQUENCE [LARGE SCALE GENOMIC DNA]</scope>
    <source>
        <strain evidence="1 2">LSU 92-RS-03</strain>
    </source>
</reference>
<keyword evidence="2" id="KW-1185">Reference proteome</keyword>
<dbReference type="InterPro" id="IPR014752">
    <property type="entry name" value="Arrestin-like_C"/>
</dbReference>